<evidence type="ECO:0000313" key="2">
    <source>
        <dbReference type="Proteomes" id="UP001196413"/>
    </source>
</evidence>
<dbReference type="EMBL" id="JAHQIW010000247">
    <property type="protein sequence ID" value="KAJ1346960.1"/>
    <property type="molecule type" value="Genomic_DNA"/>
</dbReference>
<sequence>MRWVAFQHISMSDASDWVFLTPTVCSKSGQRRLQNERLKQIVYNTYDIAESLEYTLLYCGLGTSNHCVIYSYQCYGDSR</sequence>
<comment type="caution">
    <text evidence="1">The sequence shown here is derived from an EMBL/GenBank/DDBJ whole genome shotgun (WGS) entry which is preliminary data.</text>
</comment>
<gene>
    <name evidence="1" type="ORF">KIN20_001895</name>
</gene>
<keyword evidence="2" id="KW-1185">Reference proteome</keyword>
<dbReference type="AlphaFoldDB" id="A0AAD5QGF6"/>
<proteinExistence type="predicted"/>
<reference evidence="1" key="1">
    <citation type="submission" date="2021-06" db="EMBL/GenBank/DDBJ databases">
        <title>Parelaphostrongylus tenuis whole genome reference sequence.</title>
        <authorList>
            <person name="Garwood T.J."/>
            <person name="Larsen P.A."/>
            <person name="Fountain-Jones N.M."/>
            <person name="Garbe J.R."/>
            <person name="Macchietto M.G."/>
            <person name="Kania S.A."/>
            <person name="Gerhold R.W."/>
            <person name="Richards J.E."/>
            <person name="Wolf T.M."/>
        </authorList>
    </citation>
    <scope>NUCLEOTIDE SEQUENCE</scope>
    <source>
        <strain evidence="1">MNPRO001-30</strain>
        <tissue evidence="1">Meninges</tissue>
    </source>
</reference>
<dbReference type="Proteomes" id="UP001196413">
    <property type="component" value="Unassembled WGS sequence"/>
</dbReference>
<accession>A0AAD5QGF6</accession>
<evidence type="ECO:0000313" key="1">
    <source>
        <dbReference type="EMBL" id="KAJ1346960.1"/>
    </source>
</evidence>
<protein>
    <submittedName>
        <fullName evidence="1">Uncharacterized protein</fullName>
    </submittedName>
</protein>
<organism evidence="1 2">
    <name type="scientific">Parelaphostrongylus tenuis</name>
    <name type="common">Meningeal worm</name>
    <dbReference type="NCBI Taxonomy" id="148309"/>
    <lineage>
        <taxon>Eukaryota</taxon>
        <taxon>Metazoa</taxon>
        <taxon>Ecdysozoa</taxon>
        <taxon>Nematoda</taxon>
        <taxon>Chromadorea</taxon>
        <taxon>Rhabditida</taxon>
        <taxon>Rhabditina</taxon>
        <taxon>Rhabditomorpha</taxon>
        <taxon>Strongyloidea</taxon>
        <taxon>Metastrongylidae</taxon>
        <taxon>Parelaphostrongylus</taxon>
    </lineage>
</organism>
<name>A0AAD5QGF6_PARTN</name>